<dbReference type="RefSeq" id="WP_125052419.1">
    <property type="nucleotide sequence ID" value="NZ_BHZD01000001.1"/>
</dbReference>
<accession>A0A401VWP5</accession>
<keyword evidence="6" id="KW-0131">Cell cycle</keyword>
<evidence type="ECO:0000256" key="1">
    <source>
        <dbReference type="ARBA" id="ARBA00004431"/>
    </source>
</evidence>
<dbReference type="EMBL" id="BHZD01000001">
    <property type="protein sequence ID" value="GCD41490.1"/>
    <property type="molecule type" value="Genomic_DNA"/>
</dbReference>
<gene>
    <name evidence="7" type="ORF">GKJPGBOP_01145</name>
</gene>
<evidence type="ECO:0000313" key="8">
    <source>
        <dbReference type="Proteomes" id="UP000286746"/>
    </source>
</evidence>
<evidence type="ECO:0000256" key="5">
    <source>
        <dbReference type="ARBA" id="ARBA00023210"/>
    </source>
</evidence>
<dbReference type="Proteomes" id="UP000286746">
    <property type="component" value="Unassembled WGS sequence"/>
</dbReference>
<dbReference type="GO" id="GO:0030428">
    <property type="term" value="C:cell septum"/>
    <property type="evidence" value="ECO:0007669"/>
    <property type="project" value="UniProtKB-SubCell"/>
</dbReference>
<dbReference type="GO" id="GO:0030435">
    <property type="term" value="P:sporulation resulting in formation of a cellular spore"/>
    <property type="evidence" value="ECO:0007669"/>
    <property type="project" value="UniProtKB-KW"/>
</dbReference>
<dbReference type="InterPro" id="IPR038658">
    <property type="entry name" value="SsgB_sf"/>
</dbReference>
<protein>
    <recommendedName>
        <fullName evidence="9">SsgA family sporulation/cell division regulator</fullName>
    </recommendedName>
</protein>
<evidence type="ECO:0000256" key="3">
    <source>
        <dbReference type="ARBA" id="ARBA00022618"/>
    </source>
</evidence>
<keyword evidence="3" id="KW-0132">Cell division</keyword>
<keyword evidence="8" id="KW-1185">Reference proteome</keyword>
<reference evidence="7 8" key="1">
    <citation type="submission" date="2018-11" db="EMBL/GenBank/DDBJ databases">
        <title>Whole genome sequence of Streptomyces paromomycinus NBRC 15454(T).</title>
        <authorList>
            <person name="Komaki H."/>
            <person name="Tamura T."/>
        </authorList>
    </citation>
    <scope>NUCLEOTIDE SEQUENCE [LARGE SCALE GENOMIC DNA]</scope>
    <source>
        <strain evidence="7 8">NBRC 15454</strain>
    </source>
</reference>
<comment type="caution">
    <text evidence="7">The sequence shown here is derived from an EMBL/GenBank/DDBJ whole genome shotgun (WGS) entry which is preliminary data.</text>
</comment>
<evidence type="ECO:0008006" key="9">
    <source>
        <dbReference type="Google" id="ProtNLM"/>
    </source>
</evidence>
<comment type="subcellular location">
    <subcellularLocation>
        <location evidence="1">Cell septum</location>
    </subcellularLocation>
</comment>
<evidence type="ECO:0000256" key="4">
    <source>
        <dbReference type="ARBA" id="ARBA00022969"/>
    </source>
</evidence>
<keyword evidence="4" id="KW-0749">Sporulation</keyword>
<proteinExistence type="inferred from homology"/>
<dbReference type="AlphaFoldDB" id="A0A401VWP5"/>
<dbReference type="Pfam" id="PF04686">
    <property type="entry name" value="SsgA"/>
    <property type="match status" value="1"/>
</dbReference>
<dbReference type="InterPro" id="IPR006776">
    <property type="entry name" value="SsgB"/>
</dbReference>
<organism evidence="7 8">
    <name type="scientific">Streptomyces paromomycinus</name>
    <name type="common">Streptomyces rimosus subsp. paromomycinus</name>
    <dbReference type="NCBI Taxonomy" id="92743"/>
    <lineage>
        <taxon>Bacteria</taxon>
        <taxon>Bacillati</taxon>
        <taxon>Actinomycetota</taxon>
        <taxon>Actinomycetes</taxon>
        <taxon>Kitasatosporales</taxon>
        <taxon>Streptomycetaceae</taxon>
        <taxon>Streptomyces</taxon>
    </lineage>
</organism>
<comment type="similarity">
    <text evidence="2">Belongs to the SsgA family.</text>
</comment>
<evidence type="ECO:0000256" key="6">
    <source>
        <dbReference type="ARBA" id="ARBA00023306"/>
    </source>
</evidence>
<evidence type="ECO:0000313" key="7">
    <source>
        <dbReference type="EMBL" id="GCD41490.1"/>
    </source>
</evidence>
<dbReference type="Gene3D" id="2.30.31.20">
    <property type="entry name" value="Sporulation-specific cell division protein SsgB"/>
    <property type="match status" value="1"/>
</dbReference>
<dbReference type="GO" id="GO:0000917">
    <property type="term" value="P:division septum assembly"/>
    <property type="evidence" value="ECO:0007669"/>
    <property type="project" value="UniProtKB-KW"/>
</dbReference>
<name>A0A401VWP5_STREY</name>
<evidence type="ECO:0000256" key="2">
    <source>
        <dbReference type="ARBA" id="ARBA00009323"/>
    </source>
</evidence>
<keyword evidence="5" id="KW-0717">Septation</keyword>
<sequence length="137" mass="15092">MPHVIDQAVHARLIATVPRSRKVPARLRYDSQDPLAVHVVFPPVASLDGAEVGWTFARDLLADGLREPSGQGDVHIWPCGPDHTMLEFHTADGLAMVQFPARDLRRFLMRSYGVVPLGAEARHLDVEGDLAALLREA</sequence>